<proteinExistence type="predicted"/>
<comment type="caution">
    <text evidence="2">The sequence shown here is derived from an EMBL/GenBank/DDBJ whole genome shotgun (WGS) entry which is preliminary data.</text>
</comment>
<feature type="compositionally biased region" description="Acidic residues" evidence="1">
    <location>
        <begin position="390"/>
        <end position="404"/>
    </location>
</feature>
<dbReference type="AlphaFoldDB" id="A0AAD8RKC8"/>
<feature type="region of interest" description="Disordered" evidence="1">
    <location>
        <begin position="579"/>
        <end position="622"/>
    </location>
</feature>
<accession>A0AAD8RKC8</accession>
<sequence length="622" mass="68846">MAEDTPVTYADLPDELKKKHDEIKATSKPNSSAPSTEPAPMASGGRVSPEGALDGVDLSARRRTHQSLRRRSTTWWLTRCTATREPGEHWERVARRPEIMSHRYSVGTGSGTFKERCRSSPVRMGSRNRRTHSHVVTRLAVILVTTNSYEPPKEIPHGYTCAYVPDATPGHSRTRLLTARNGRRNAEPILRSNLGWLSTPRRTSKAQLLRWLRTGKASMAGQILDTTGKDGDEGSGSHSKETEEAAPRDRLRQDGKRYVTEGEVKNIRYRDLSLDHLLNKYVSRRPTRRSGDDDDRVRRPEKPKTSSADRDEEEHERCAKGKAREQDDEDGTGIVLLQHCRDSGMSRLPTIGNCPECNQKKKEAANVSVFERLGPLPPQSKRAESPRWEDLEDSENEGQEEEEDRIGSGGTQVDRTRGYGYAMEASHPLSMGTGGMLRPGFEGIGNKSSDLPFKDKAKSSLDVQIHQRKGADLIGKAQEELGGQLTLKILIYGPSPSSSFLNLWHDGLFVATSVALHEGFIPVFVVVVVVPPHAETLRWRVALEGVVVVFFSLFFRGGAAVPGELVVLTFGLQFPIGEDRRSSSPPVKDLSSSDQMEEAWLSSSQSSGARISGGVSREESDP</sequence>
<feature type="compositionally biased region" description="Basic and acidic residues" evidence="1">
    <location>
        <begin position="238"/>
        <end position="257"/>
    </location>
</feature>
<feature type="region of interest" description="Disordered" evidence="1">
    <location>
        <begin position="1"/>
        <end position="65"/>
    </location>
</feature>
<feature type="compositionally biased region" description="Basic and acidic residues" evidence="1">
    <location>
        <begin position="14"/>
        <end position="25"/>
    </location>
</feature>
<protein>
    <submittedName>
        <fullName evidence="2">Uncharacterized protein</fullName>
    </submittedName>
</protein>
<feature type="region of interest" description="Disordered" evidence="1">
    <location>
        <begin position="105"/>
        <end position="131"/>
    </location>
</feature>
<feature type="compositionally biased region" description="Basic and acidic residues" evidence="1">
    <location>
        <begin position="289"/>
        <end position="325"/>
    </location>
</feature>
<feature type="region of interest" description="Disordered" evidence="1">
    <location>
        <begin position="369"/>
        <end position="415"/>
    </location>
</feature>
<name>A0AAD8RKC8_LOLMU</name>
<evidence type="ECO:0000313" key="2">
    <source>
        <dbReference type="EMBL" id="KAK1627418.1"/>
    </source>
</evidence>
<feature type="compositionally biased region" description="Low complexity" evidence="1">
    <location>
        <begin position="602"/>
        <end position="614"/>
    </location>
</feature>
<feature type="region of interest" description="Disordered" evidence="1">
    <location>
        <begin position="220"/>
        <end position="257"/>
    </location>
</feature>
<organism evidence="2 3">
    <name type="scientific">Lolium multiflorum</name>
    <name type="common">Italian ryegrass</name>
    <name type="synonym">Lolium perenne subsp. multiflorum</name>
    <dbReference type="NCBI Taxonomy" id="4521"/>
    <lineage>
        <taxon>Eukaryota</taxon>
        <taxon>Viridiplantae</taxon>
        <taxon>Streptophyta</taxon>
        <taxon>Embryophyta</taxon>
        <taxon>Tracheophyta</taxon>
        <taxon>Spermatophyta</taxon>
        <taxon>Magnoliopsida</taxon>
        <taxon>Liliopsida</taxon>
        <taxon>Poales</taxon>
        <taxon>Poaceae</taxon>
        <taxon>BOP clade</taxon>
        <taxon>Pooideae</taxon>
        <taxon>Poodae</taxon>
        <taxon>Poeae</taxon>
        <taxon>Poeae Chloroplast Group 2 (Poeae type)</taxon>
        <taxon>Loliodinae</taxon>
        <taxon>Loliinae</taxon>
        <taxon>Lolium</taxon>
    </lineage>
</organism>
<dbReference type="Proteomes" id="UP001231189">
    <property type="component" value="Unassembled WGS sequence"/>
</dbReference>
<keyword evidence="3" id="KW-1185">Reference proteome</keyword>
<reference evidence="2" key="1">
    <citation type="submission" date="2023-07" db="EMBL/GenBank/DDBJ databases">
        <title>A chromosome-level genome assembly of Lolium multiflorum.</title>
        <authorList>
            <person name="Chen Y."/>
            <person name="Copetti D."/>
            <person name="Kolliker R."/>
            <person name="Studer B."/>
        </authorList>
    </citation>
    <scope>NUCLEOTIDE SEQUENCE</scope>
    <source>
        <strain evidence="2">02402/16</strain>
        <tissue evidence="2">Leaf</tissue>
    </source>
</reference>
<feature type="compositionally biased region" description="Low complexity" evidence="1">
    <location>
        <begin position="583"/>
        <end position="594"/>
    </location>
</feature>
<gene>
    <name evidence="2" type="ORF">QYE76_001733</name>
</gene>
<dbReference type="EMBL" id="JAUUTY010000005">
    <property type="protein sequence ID" value="KAK1627418.1"/>
    <property type="molecule type" value="Genomic_DNA"/>
</dbReference>
<evidence type="ECO:0000256" key="1">
    <source>
        <dbReference type="SAM" id="MobiDB-lite"/>
    </source>
</evidence>
<feature type="region of interest" description="Disordered" evidence="1">
    <location>
        <begin position="283"/>
        <end position="330"/>
    </location>
</feature>
<evidence type="ECO:0000313" key="3">
    <source>
        <dbReference type="Proteomes" id="UP001231189"/>
    </source>
</evidence>